<accession>A0A9Q9AVI6</accession>
<evidence type="ECO:0000256" key="3">
    <source>
        <dbReference type="ARBA" id="ARBA00022989"/>
    </source>
</evidence>
<dbReference type="AlphaFoldDB" id="A0A9Q9AVI6"/>
<feature type="transmembrane region" description="Helical" evidence="6">
    <location>
        <begin position="109"/>
        <end position="135"/>
    </location>
</feature>
<evidence type="ECO:0000256" key="1">
    <source>
        <dbReference type="ARBA" id="ARBA00004141"/>
    </source>
</evidence>
<name>A0A9Q9AVI6_9PEZI</name>
<feature type="region of interest" description="Disordered" evidence="5">
    <location>
        <begin position="302"/>
        <end position="344"/>
    </location>
</feature>
<organism evidence="7 8">
    <name type="scientific">Septoria linicola</name>
    <dbReference type="NCBI Taxonomy" id="215465"/>
    <lineage>
        <taxon>Eukaryota</taxon>
        <taxon>Fungi</taxon>
        <taxon>Dikarya</taxon>
        <taxon>Ascomycota</taxon>
        <taxon>Pezizomycotina</taxon>
        <taxon>Dothideomycetes</taxon>
        <taxon>Dothideomycetidae</taxon>
        <taxon>Mycosphaerellales</taxon>
        <taxon>Mycosphaerellaceae</taxon>
        <taxon>Septoria</taxon>
    </lineage>
</organism>
<dbReference type="PANTHER" id="PTHR16201:SF11">
    <property type="entry name" value="PQ-LOOP REPEAT-CONTAINING PROTEIN"/>
    <property type="match status" value="1"/>
</dbReference>
<keyword evidence="3 6" id="KW-1133">Transmembrane helix</keyword>
<evidence type="ECO:0000256" key="4">
    <source>
        <dbReference type="ARBA" id="ARBA00023136"/>
    </source>
</evidence>
<dbReference type="Proteomes" id="UP001056384">
    <property type="component" value="Chromosome 5"/>
</dbReference>
<gene>
    <name evidence="7" type="ORF">Slin15195_G066390</name>
</gene>
<reference evidence="7" key="1">
    <citation type="submission" date="2022-06" db="EMBL/GenBank/DDBJ databases">
        <title>Complete genome sequences of two strains of the flax pathogen Septoria linicola.</title>
        <authorList>
            <person name="Lapalu N."/>
            <person name="Simon A."/>
            <person name="Demenou B."/>
            <person name="Paumier D."/>
            <person name="Guillot M.-P."/>
            <person name="Gout L."/>
            <person name="Valade R."/>
        </authorList>
    </citation>
    <scope>NUCLEOTIDE SEQUENCE</scope>
    <source>
        <strain evidence="7">SE15195</strain>
    </source>
</reference>
<evidence type="ECO:0000256" key="6">
    <source>
        <dbReference type="SAM" id="Phobius"/>
    </source>
</evidence>
<evidence type="ECO:0000313" key="7">
    <source>
        <dbReference type="EMBL" id="USW53320.1"/>
    </source>
</evidence>
<evidence type="ECO:0008006" key="9">
    <source>
        <dbReference type="Google" id="ProtNLM"/>
    </source>
</evidence>
<feature type="transmembrane region" description="Helical" evidence="6">
    <location>
        <begin position="222"/>
        <end position="239"/>
    </location>
</feature>
<sequence>MHSKNFWSVQQSTRSAAVDSLAVPEECKHLDNPSTIQFTGSCLLMAWLFICYIPQWARIVRRKSAEGLSTLYILLGSLSGVCAIGNILILPSSAVEMGCCRTNSRFACISSLLGMLQIMFGIACFWVVLFMYVYYSEEEAEDEKSGRRNSVSGPERTFRRARRAWIVLLIVCGFALAVLLVSAVVLHRFPWYAQSYADTLGISMTVLASVQWLPQVYTTWHLGHLGSLSALALCLQTPYTWTFSINMIIRYGLSGWSVWVVYVFVGCMEWTLIGFAIVFRIRDRNMPEVMQHSRRASEVQEQSTRWDELVARSRRPSTVSRSRVSNTAPDERRPLLAHSRTTPS</sequence>
<feature type="transmembrane region" description="Helical" evidence="6">
    <location>
        <begin position="69"/>
        <end position="89"/>
    </location>
</feature>
<dbReference type="PANTHER" id="PTHR16201">
    <property type="entry name" value="SEVEN TRANSMEMBRANE PROTEIN 1-RELATED"/>
    <property type="match status" value="1"/>
</dbReference>
<proteinExistence type="predicted"/>
<evidence type="ECO:0000256" key="2">
    <source>
        <dbReference type="ARBA" id="ARBA00022692"/>
    </source>
</evidence>
<dbReference type="Pfam" id="PF04193">
    <property type="entry name" value="PQ-loop"/>
    <property type="match status" value="2"/>
</dbReference>
<dbReference type="SMART" id="SM00679">
    <property type="entry name" value="CTNS"/>
    <property type="match status" value="2"/>
</dbReference>
<comment type="subcellular location">
    <subcellularLocation>
        <location evidence="1">Membrane</location>
        <topology evidence="1">Multi-pass membrane protein</topology>
    </subcellularLocation>
</comment>
<keyword evidence="4 6" id="KW-0472">Membrane</keyword>
<feature type="compositionally biased region" description="Low complexity" evidence="5">
    <location>
        <begin position="316"/>
        <end position="325"/>
    </location>
</feature>
<dbReference type="InterPro" id="IPR006603">
    <property type="entry name" value="PQ-loop_rpt"/>
</dbReference>
<evidence type="ECO:0000256" key="5">
    <source>
        <dbReference type="SAM" id="MobiDB-lite"/>
    </source>
</evidence>
<keyword evidence="8" id="KW-1185">Reference proteome</keyword>
<feature type="transmembrane region" description="Helical" evidence="6">
    <location>
        <begin position="38"/>
        <end position="57"/>
    </location>
</feature>
<feature type="transmembrane region" description="Helical" evidence="6">
    <location>
        <begin position="164"/>
        <end position="185"/>
    </location>
</feature>
<dbReference type="InterPro" id="IPR051415">
    <property type="entry name" value="LAAT-1"/>
</dbReference>
<feature type="transmembrane region" description="Helical" evidence="6">
    <location>
        <begin position="259"/>
        <end position="281"/>
    </location>
</feature>
<dbReference type="Gene3D" id="1.20.1280.290">
    <property type="match status" value="1"/>
</dbReference>
<feature type="transmembrane region" description="Helical" evidence="6">
    <location>
        <begin position="191"/>
        <end position="210"/>
    </location>
</feature>
<keyword evidence="2 6" id="KW-0812">Transmembrane</keyword>
<evidence type="ECO:0000313" key="8">
    <source>
        <dbReference type="Proteomes" id="UP001056384"/>
    </source>
</evidence>
<dbReference type="GO" id="GO:0016020">
    <property type="term" value="C:membrane"/>
    <property type="evidence" value="ECO:0007669"/>
    <property type="project" value="UniProtKB-SubCell"/>
</dbReference>
<protein>
    <recommendedName>
        <fullName evidence="9">PQ loop repeat protein</fullName>
    </recommendedName>
</protein>
<dbReference type="EMBL" id="CP099422">
    <property type="protein sequence ID" value="USW53320.1"/>
    <property type="molecule type" value="Genomic_DNA"/>
</dbReference>